<dbReference type="RefSeq" id="WP_102967027.1">
    <property type="nucleotide sequence ID" value="NZ_POSK01000015.1"/>
</dbReference>
<keyword evidence="1" id="KW-0966">Cell projection</keyword>
<dbReference type="Proteomes" id="UP000236449">
    <property type="component" value="Unassembled WGS sequence"/>
</dbReference>
<evidence type="ECO:0000313" key="1">
    <source>
        <dbReference type="EMBL" id="PNI02562.1"/>
    </source>
</evidence>
<keyword evidence="1" id="KW-0282">Flagellum</keyword>
<reference evidence="1 2" key="1">
    <citation type="submission" date="2018-01" db="EMBL/GenBank/DDBJ databases">
        <title>Draft genome sequences of six Vibrio diazotrophicus strains isolated from deep-sea sediments of the Baltic Sea.</title>
        <authorList>
            <person name="Castillo D."/>
            <person name="Vandieken V."/>
            <person name="Chiang O."/>
            <person name="Middelboe M."/>
        </authorList>
    </citation>
    <scope>NUCLEOTIDE SEQUENCE [LARGE SCALE GENOMIC DNA]</scope>
    <source>
        <strain evidence="1 2">60.27F</strain>
    </source>
</reference>
<accession>A0A2J8HWA7</accession>
<keyword evidence="1" id="KW-0969">Cilium</keyword>
<protein>
    <submittedName>
        <fullName evidence="1">Flagellin</fullName>
    </submittedName>
</protein>
<dbReference type="AlphaFoldDB" id="A0A2J8HWA7"/>
<evidence type="ECO:0000313" key="2">
    <source>
        <dbReference type="Proteomes" id="UP000236449"/>
    </source>
</evidence>
<sequence length="348" mass="38423">MALSTSEVRAHGIRLTGQERTTVTPSLNAGDVKRIASNPATYYPDRGNTSTYSVSGILLTQGQQQATAVQIAAKSLQLVGKELGSIKRQLTQAMNQGVDNVPNIKENLTRSKFQIDTVLQESRFDGHRVIDNELNLKLNGTDVRRFSIPGLNVNRLQGKAEQIRLDFPHGSSVMIQFDSAKDGVRTVKMLDRSLIPLGMRASISEDGTVLFEASEQAYKQMDHKVAVTGQGHRFPAGQANMLNLKSEPDGVAELRFDLSSRDGIKQSIIKVNKHLQQTHASLEQANQYQVDIDTQMQTMKSQLNVPTSQQISQKLTHFNRASEDFSSAFEALNAQANVRRHTVVALLS</sequence>
<proteinExistence type="predicted"/>
<gene>
    <name evidence="1" type="ORF">C1N32_18365</name>
</gene>
<dbReference type="EMBL" id="POSK01000015">
    <property type="protein sequence ID" value="PNI02562.1"/>
    <property type="molecule type" value="Genomic_DNA"/>
</dbReference>
<organism evidence="1 2">
    <name type="scientific">Vibrio diazotrophicus</name>
    <dbReference type="NCBI Taxonomy" id="685"/>
    <lineage>
        <taxon>Bacteria</taxon>
        <taxon>Pseudomonadati</taxon>
        <taxon>Pseudomonadota</taxon>
        <taxon>Gammaproteobacteria</taxon>
        <taxon>Vibrionales</taxon>
        <taxon>Vibrionaceae</taxon>
        <taxon>Vibrio</taxon>
    </lineage>
</organism>
<dbReference type="OrthoDB" id="5850540at2"/>
<comment type="caution">
    <text evidence="1">The sequence shown here is derived from an EMBL/GenBank/DDBJ whole genome shotgun (WGS) entry which is preliminary data.</text>
</comment>
<name>A0A2J8HWA7_VIBDI</name>